<name>C4J7T5_MAIZE</name>
<dbReference type="HOGENOM" id="CLU_2641718_0_0_1"/>
<reference evidence="1" key="1">
    <citation type="journal article" date="2009" name="PLoS Genet.">
        <title>Sequencing, mapping, and analysis of 27,455 maize full-length cDNAs.</title>
        <authorList>
            <person name="Soderlund C."/>
            <person name="Descour A."/>
            <person name="Kudrna D."/>
            <person name="Bomhoff M."/>
            <person name="Boyd L."/>
            <person name="Currie J."/>
            <person name="Angelova A."/>
            <person name="Collura K."/>
            <person name="Wissotski M."/>
            <person name="Ashley E."/>
            <person name="Morrow D."/>
            <person name="Fernandes J."/>
            <person name="Walbot V."/>
            <person name="Yu Y."/>
        </authorList>
    </citation>
    <scope>NUCLEOTIDE SEQUENCE</scope>
    <source>
        <strain evidence="1">B73</strain>
    </source>
</reference>
<proteinExistence type="evidence at transcript level"/>
<accession>C4J7T5</accession>
<evidence type="ECO:0000313" key="1">
    <source>
        <dbReference type="EMBL" id="ACR37235.1"/>
    </source>
</evidence>
<dbReference type="AlphaFoldDB" id="C4J7T5"/>
<protein>
    <submittedName>
        <fullName evidence="1">Uncharacterized protein</fullName>
    </submittedName>
</protein>
<dbReference type="EMBL" id="BT086882">
    <property type="protein sequence ID" value="ACR37235.1"/>
    <property type="molecule type" value="mRNA"/>
</dbReference>
<organism evidence="1">
    <name type="scientific">Zea mays</name>
    <name type="common">Maize</name>
    <dbReference type="NCBI Taxonomy" id="4577"/>
    <lineage>
        <taxon>Eukaryota</taxon>
        <taxon>Viridiplantae</taxon>
        <taxon>Streptophyta</taxon>
        <taxon>Embryophyta</taxon>
        <taxon>Tracheophyta</taxon>
        <taxon>Spermatophyta</taxon>
        <taxon>Magnoliopsida</taxon>
        <taxon>Liliopsida</taxon>
        <taxon>Poales</taxon>
        <taxon>Poaceae</taxon>
        <taxon>PACMAD clade</taxon>
        <taxon>Panicoideae</taxon>
        <taxon>Andropogonodae</taxon>
        <taxon>Andropogoneae</taxon>
        <taxon>Tripsacinae</taxon>
        <taxon>Zea</taxon>
    </lineage>
</organism>
<sequence>MIIKYTLNSRRKHMNLDTQMNCLLLTTKYPDGEGTGRGCHPESQAVNYRDKRRSGCVFYFQLAILDRSALNGFAQVG</sequence>